<dbReference type="InterPro" id="IPR049739">
    <property type="entry name" value="YraL-like"/>
</dbReference>
<evidence type="ECO:0000313" key="1">
    <source>
        <dbReference type="EMBL" id="SHK99540.1"/>
    </source>
</evidence>
<dbReference type="STRING" id="1121322.SAMN02745136_03838"/>
<dbReference type="EMBL" id="FRAC01000021">
    <property type="protein sequence ID" value="SHK99540.1"/>
    <property type="molecule type" value="Genomic_DNA"/>
</dbReference>
<protein>
    <recommendedName>
        <fullName evidence="3">Mor transcription activator family protein</fullName>
    </recommendedName>
</protein>
<name>A0A1M6X0N3_9FIRM</name>
<dbReference type="SUPFAM" id="SSF46689">
    <property type="entry name" value="Homeodomain-like"/>
    <property type="match status" value="1"/>
</dbReference>
<reference evidence="1 2" key="1">
    <citation type="submission" date="2016-11" db="EMBL/GenBank/DDBJ databases">
        <authorList>
            <person name="Jaros S."/>
            <person name="Januszkiewicz K."/>
            <person name="Wedrychowicz H."/>
        </authorList>
    </citation>
    <scope>NUCLEOTIDE SEQUENCE [LARGE SCALE GENOMIC DNA]</scope>
    <source>
        <strain evidence="1 2">DSM 15929</strain>
    </source>
</reference>
<keyword evidence="2" id="KW-1185">Reference proteome</keyword>
<dbReference type="InterPro" id="IPR052411">
    <property type="entry name" value="c-mor_Regulatory_Protein"/>
</dbReference>
<dbReference type="OrthoDB" id="9800398at2"/>
<proteinExistence type="predicted"/>
<sequence length="88" mass="10577">MSYVNGKEILPDNILEEIQKYFGGGLIYIPLPKNERCKWGSRTAIREELRQRNEKIRQRKEEGCTIKELMEEFHLSYDSIKRIIYQKN</sequence>
<organism evidence="1 2">
    <name type="scientific">Anaerocolumna jejuensis DSM 15929</name>
    <dbReference type="NCBI Taxonomy" id="1121322"/>
    <lineage>
        <taxon>Bacteria</taxon>
        <taxon>Bacillati</taxon>
        <taxon>Bacillota</taxon>
        <taxon>Clostridia</taxon>
        <taxon>Lachnospirales</taxon>
        <taxon>Lachnospiraceae</taxon>
        <taxon>Anaerocolumna</taxon>
    </lineage>
</organism>
<dbReference type="PANTHER" id="PTHR37812:SF1">
    <property type="entry name" value="MU-LIKE PROPHAGE FLUMU PROTEIN C"/>
    <property type="match status" value="1"/>
</dbReference>
<evidence type="ECO:0000313" key="2">
    <source>
        <dbReference type="Proteomes" id="UP000184386"/>
    </source>
</evidence>
<dbReference type="RefSeq" id="WP_073278460.1">
    <property type="nucleotide sequence ID" value="NZ_FRAC01000021.1"/>
</dbReference>
<dbReference type="AlphaFoldDB" id="A0A1M6X0N3"/>
<dbReference type="Proteomes" id="UP000184386">
    <property type="component" value="Unassembled WGS sequence"/>
</dbReference>
<accession>A0A1M6X0N3</accession>
<gene>
    <name evidence="1" type="ORF">SAMN02745136_03838</name>
</gene>
<evidence type="ECO:0008006" key="3">
    <source>
        <dbReference type="Google" id="ProtNLM"/>
    </source>
</evidence>
<dbReference type="PANTHER" id="PTHR37812">
    <property type="entry name" value="MU-LIKE PROPHAGE FLUMU PROTEIN C"/>
    <property type="match status" value="1"/>
</dbReference>
<dbReference type="InterPro" id="IPR009057">
    <property type="entry name" value="Homeodomain-like_sf"/>
</dbReference>
<dbReference type="NCBIfam" id="NF040785">
    <property type="entry name" value="CD3324_fam"/>
    <property type="match status" value="1"/>
</dbReference>